<evidence type="ECO:0000313" key="2">
    <source>
        <dbReference type="Proteomes" id="UP000196710"/>
    </source>
</evidence>
<protein>
    <recommendedName>
        <fullName evidence="3">Phosphoadenosine phosphosulphate reductase domain-containing protein</fullName>
    </recommendedName>
</protein>
<accession>A0ABN4ZZQ8</accession>
<dbReference type="Gene3D" id="3.40.50.620">
    <property type="entry name" value="HUPs"/>
    <property type="match status" value="1"/>
</dbReference>
<name>A0ABN4ZZQ8_9FIRM</name>
<organism evidence="1 2">
    <name type="scientific">Acutalibacter muris</name>
    <dbReference type="NCBI Taxonomy" id="1796620"/>
    <lineage>
        <taxon>Bacteria</taxon>
        <taxon>Bacillati</taxon>
        <taxon>Bacillota</taxon>
        <taxon>Clostridia</taxon>
        <taxon>Eubacteriales</taxon>
        <taxon>Acutalibacteraceae</taxon>
        <taxon>Acutalibacter</taxon>
    </lineage>
</organism>
<dbReference type="EMBL" id="CP021422">
    <property type="protein sequence ID" value="ASB39800.1"/>
    <property type="molecule type" value="Genomic_DNA"/>
</dbReference>
<proteinExistence type="predicted"/>
<reference evidence="2" key="1">
    <citation type="submission" date="2017-05" db="EMBL/GenBank/DDBJ databases">
        <title>Improved OligoMM genomes.</title>
        <authorList>
            <person name="Garzetti D."/>
        </authorList>
    </citation>
    <scope>NUCLEOTIDE SEQUENCE [LARGE SCALE GENOMIC DNA]</scope>
    <source>
        <strain evidence="2">KB18</strain>
    </source>
</reference>
<sequence>MSEAVYTRQDLNIMQAWPLTRKIQVTQAKILEWYHHYGGKVSVSFSGGKDSTVLLDLARRALLRQSPRHPYRGGAGGLLPEPFRDGGYAGRVETRHRHGRAGKAHRRAGTGGLYRIRLYRQKRRPVAAGL</sequence>
<dbReference type="Proteomes" id="UP000196710">
    <property type="component" value="Chromosome"/>
</dbReference>
<evidence type="ECO:0000313" key="1">
    <source>
        <dbReference type="EMBL" id="ASB39800.1"/>
    </source>
</evidence>
<dbReference type="SUPFAM" id="SSF52402">
    <property type="entry name" value="Adenine nucleotide alpha hydrolases-like"/>
    <property type="match status" value="1"/>
</dbReference>
<keyword evidence="2" id="KW-1185">Reference proteome</keyword>
<gene>
    <name evidence="1" type="ORF">ADH66_03525</name>
</gene>
<evidence type="ECO:0008006" key="3">
    <source>
        <dbReference type="Google" id="ProtNLM"/>
    </source>
</evidence>
<dbReference type="InterPro" id="IPR014729">
    <property type="entry name" value="Rossmann-like_a/b/a_fold"/>
</dbReference>